<reference evidence="2" key="1">
    <citation type="submission" date="2016-05" db="EMBL/GenBank/DDBJ databases">
        <title>Comparative genomics of biotechnologically important yeasts.</title>
        <authorList>
            <consortium name="DOE Joint Genome Institute"/>
            <person name="Riley R."/>
            <person name="Haridas S."/>
            <person name="Wolfe K.H."/>
            <person name="Lopes M.R."/>
            <person name="Hittinger C.T."/>
            <person name="Goker M."/>
            <person name="Salamov A."/>
            <person name="Wisecaver J."/>
            <person name="Long T.M."/>
            <person name="Aerts A.L."/>
            <person name="Barry K."/>
            <person name="Choi C."/>
            <person name="Clum A."/>
            <person name="Coughlan A.Y."/>
            <person name="Deshpande S."/>
            <person name="Douglass A.P."/>
            <person name="Hanson S.J."/>
            <person name="Klenk H.-P."/>
            <person name="Labutti K."/>
            <person name="Lapidus A."/>
            <person name="Lindquist E."/>
            <person name="Lipzen A."/>
            <person name="Meier-Kolthoff J.P."/>
            <person name="Ohm R.A."/>
            <person name="Otillar R.P."/>
            <person name="Pangilinan J."/>
            <person name="Peng Y."/>
            <person name="Rokas A."/>
            <person name="Rosa C.A."/>
            <person name="Scheuner C."/>
            <person name="Sibirny A.A."/>
            <person name="Slot J.C."/>
            <person name="Stielow J.B."/>
            <person name="Sun H."/>
            <person name="Kurtzman C.P."/>
            <person name="Blackwell M."/>
            <person name="Grigoriev I.V."/>
            <person name="Jeffries T.W."/>
        </authorList>
    </citation>
    <scope>NUCLEOTIDE SEQUENCE [LARGE SCALE GENOMIC DNA]</scope>
    <source>
        <strain evidence="2">NRRL Y-2460</strain>
    </source>
</reference>
<name>A0A1E4TZ88_PACTA</name>
<gene>
    <name evidence="1" type="ORF">PACTADRAFT_32552</name>
</gene>
<sequence length="274" mass="32685">MELELELLALSKKYDEKNHSGNQSSYSKSRYQQIKILFFESGYIKMPPLWKSFITVYDNFFMENERDFCILPSDLNEKELKIGFQLFQRICQLPIRLRDLKKNEKLSILQFNTQSSLLIEKSIKNYANWLLSMENSKDIFNYFQNCSYKAENFNNKKKIYYGSYLIITKLNSKFFLKTRTSKQKLEKERQKQLLKLEFLKKNQLSNGKIVLIAEIIGCNIQFWIFHNSLEKTISKDLTRIKSEIECIQLALRITMIIEFARQEMNSWLSTPFSN</sequence>
<keyword evidence="2" id="KW-1185">Reference proteome</keyword>
<organism evidence="1 2">
    <name type="scientific">Pachysolen tannophilus NRRL Y-2460</name>
    <dbReference type="NCBI Taxonomy" id="669874"/>
    <lineage>
        <taxon>Eukaryota</taxon>
        <taxon>Fungi</taxon>
        <taxon>Dikarya</taxon>
        <taxon>Ascomycota</taxon>
        <taxon>Saccharomycotina</taxon>
        <taxon>Pichiomycetes</taxon>
        <taxon>Pachysolenaceae</taxon>
        <taxon>Pachysolen</taxon>
    </lineage>
</organism>
<evidence type="ECO:0000313" key="2">
    <source>
        <dbReference type="Proteomes" id="UP000094236"/>
    </source>
</evidence>
<proteinExistence type="predicted"/>
<dbReference type="AlphaFoldDB" id="A0A1E4TZ88"/>
<dbReference type="Proteomes" id="UP000094236">
    <property type="component" value="Unassembled WGS sequence"/>
</dbReference>
<accession>A0A1E4TZ88</accession>
<evidence type="ECO:0000313" key="1">
    <source>
        <dbReference type="EMBL" id="ODV97056.1"/>
    </source>
</evidence>
<dbReference type="EMBL" id="KV454012">
    <property type="protein sequence ID" value="ODV97056.1"/>
    <property type="molecule type" value="Genomic_DNA"/>
</dbReference>
<protein>
    <submittedName>
        <fullName evidence="1">Uncharacterized protein</fullName>
    </submittedName>
</protein>